<evidence type="ECO:0000256" key="7">
    <source>
        <dbReference type="ARBA" id="ARBA00023242"/>
    </source>
</evidence>
<dbReference type="OrthoDB" id="47732at2759"/>
<dbReference type="InterPro" id="IPR019310">
    <property type="entry name" value="Efg1"/>
</dbReference>
<dbReference type="GO" id="GO:0005730">
    <property type="term" value="C:nucleolus"/>
    <property type="evidence" value="ECO:0007669"/>
    <property type="project" value="UniProtKB-SubCell"/>
</dbReference>
<feature type="compositionally biased region" description="Basic and acidic residues" evidence="8">
    <location>
        <begin position="250"/>
        <end position="261"/>
    </location>
</feature>
<feature type="region of interest" description="Disordered" evidence="8">
    <location>
        <begin position="138"/>
        <end position="169"/>
    </location>
</feature>
<proteinExistence type="inferred from homology"/>
<dbReference type="Proteomes" id="UP000323386">
    <property type="component" value="Unassembled WGS sequence"/>
</dbReference>
<evidence type="ECO:0000256" key="4">
    <source>
        <dbReference type="ARBA" id="ARBA00019827"/>
    </source>
</evidence>
<dbReference type="PANTHER" id="PTHR33911">
    <property type="entry name" value="RRNA-PROCESSING PROTEIN EFG1"/>
    <property type="match status" value="1"/>
</dbReference>
<feature type="compositionally biased region" description="Basic residues" evidence="8">
    <location>
        <begin position="26"/>
        <end position="35"/>
    </location>
</feature>
<evidence type="ECO:0000313" key="9">
    <source>
        <dbReference type="EMBL" id="SPO40806.1"/>
    </source>
</evidence>
<keyword evidence="7" id="KW-0539">Nucleus</keyword>
<dbReference type="EMBL" id="OOIP01000022">
    <property type="protein sequence ID" value="SPO40806.1"/>
    <property type="molecule type" value="Genomic_DNA"/>
</dbReference>
<dbReference type="InterPro" id="IPR050786">
    <property type="entry name" value="EFG1_rRNA-proc"/>
</dbReference>
<feature type="region of interest" description="Disordered" evidence="8">
    <location>
        <begin position="237"/>
        <end position="311"/>
    </location>
</feature>
<name>A0A5C3F9N8_9BASI</name>
<keyword evidence="5" id="KW-0698">rRNA processing</keyword>
<feature type="region of interest" description="Disordered" evidence="8">
    <location>
        <begin position="1"/>
        <end position="68"/>
    </location>
</feature>
<evidence type="ECO:0000256" key="1">
    <source>
        <dbReference type="ARBA" id="ARBA00004604"/>
    </source>
</evidence>
<reference evidence="9 10" key="1">
    <citation type="submission" date="2018-03" db="EMBL/GenBank/DDBJ databases">
        <authorList>
            <person name="Guldener U."/>
        </authorList>
    </citation>
    <scope>NUCLEOTIDE SEQUENCE [LARGE SCALE GENOMIC DNA]</scope>
    <source>
        <strain evidence="9 10">DAOM196992</strain>
    </source>
</reference>
<dbReference type="GO" id="GO:0030688">
    <property type="term" value="C:preribosome, small subunit precursor"/>
    <property type="evidence" value="ECO:0007669"/>
    <property type="project" value="TreeGrafter"/>
</dbReference>
<keyword evidence="10" id="KW-1185">Reference proteome</keyword>
<feature type="compositionally biased region" description="Acidic residues" evidence="8">
    <location>
        <begin position="282"/>
        <end position="291"/>
    </location>
</feature>
<evidence type="ECO:0000313" key="10">
    <source>
        <dbReference type="Proteomes" id="UP000323386"/>
    </source>
</evidence>
<evidence type="ECO:0000256" key="8">
    <source>
        <dbReference type="SAM" id="MobiDB-lite"/>
    </source>
</evidence>
<organism evidence="9 10">
    <name type="scientific">Pseudozyma flocculosa</name>
    <dbReference type="NCBI Taxonomy" id="84751"/>
    <lineage>
        <taxon>Eukaryota</taxon>
        <taxon>Fungi</taxon>
        <taxon>Dikarya</taxon>
        <taxon>Basidiomycota</taxon>
        <taxon>Ustilaginomycotina</taxon>
        <taxon>Ustilaginomycetes</taxon>
        <taxon>Ustilaginales</taxon>
        <taxon>Ustilaginaceae</taxon>
        <taxon>Pseudozyma</taxon>
    </lineage>
</organism>
<comment type="similarity">
    <text evidence="2">Belongs to the EFG1 family.</text>
</comment>
<protein>
    <recommendedName>
        <fullName evidence="3">rRNA-processing protein EFG1</fullName>
    </recommendedName>
    <alternativeName>
        <fullName evidence="4">rRNA-processing protein efg1</fullName>
    </alternativeName>
</protein>
<comment type="subcellular location">
    <subcellularLocation>
        <location evidence="1">Nucleus</location>
        <location evidence="1">Nucleolus</location>
    </subcellularLocation>
</comment>
<dbReference type="GO" id="GO:0000462">
    <property type="term" value="P:maturation of SSU-rRNA from tricistronic rRNA transcript (SSU-rRNA, 5.8S rRNA, LSU-rRNA)"/>
    <property type="evidence" value="ECO:0007669"/>
    <property type="project" value="TreeGrafter"/>
</dbReference>
<keyword evidence="6" id="KW-0175">Coiled coil</keyword>
<dbReference type="Pfam" id="PF10153">
    <property type="entry name" value="Efg1"/>
    <property type="match status" value="1"/>
</dbReference>
<dbReference type="AlphaFoldDB" id="A0A5C3F9N8"/>
<feature type="compositionally biased region" description="Basic and acidic residues" evidence="8">
    <location>
        <begin position="292"/>
        <end position="305"/>
    </location>
</feature>
<dbReference type="PANTHER" id="PTHR33911:SF1">
    <property type="entry name" value="RRNA-PROCESSING PROTEIN EFG1"/>
    <property type="match status" value="1"/>
</dbReference>
<evidence type="ECO:0000256" key="5">
    <source>
        <dbReference type="ARBA" id="ARBA00022552"/>
    </source>
</evidence>
<evidence type="ECO:0000256" key="2">
    <source>
        <dbReference type="ARBA" id="ARBA00006916"/>
    </source>
</evidence>
<sequence>MAVNEHRKGKKPQRGDDAKSGAKGKGPAHGKRKHPSGNGPARPNKKAYTRPESLEGIPGAGKLKSSIRQTKRLLAKENLAPGTKIEAERRLAALTADLEKLQSSREEKNVSARYHKVKFFERQKLVRKIKQTKKAIEQLEKKASKASDASDSDSDASGSDSDDDGKPSIEDLEVVLTELRCLLHYVLRYPPDLAYVSLFANGAKEPQVPSADETDATRAKAFIVLDKIRKAVAKSELSNQPEIDLESGEAADRKDKIRASDRPSASTPGRQPGKKAAKSEGSDDPDDEEDAAEHGVEGDDFFARDSDDDDE</sequence>
<evidence type="ECO:0000256" key="3">
    <source>
        <dbReference type="ARBA" id="ARBA00018689"/>
    </source>
</evidence>
<accession>A0A5C3F9N8</accession>
<evidence type="ECO:0000256" key="6">
    <source>
        <dbReference type="ARBA" id="ARBA00023054"/>
    </source>
</evidence>
<gene>
    <name evidence="9" type="ORF">PSFLO_06288</name>
</gene>